<keyword evidence="2" id="KW-1185">Reference proteome</keyword>
<dbReference type="AlphaFoldDB" id="A0A917M597"/>
<dbReference type="PROSITE" id="PS51257">
    <property type="entry name" value="PROKAR_LIPOPROTEIN"/>
    <property type="match status" value="1"/>
</dbReference>
<dbReference type="RefSeq" id="WP_188890936.1">
    <property type="nucleotide sequence ID" value="NZ_BMHY01000008.1"/>
</dbReference>
<comment type="caution">
    <text evidence="1">The sequence shown here is derived from an EMBL/GenBank/DDBJ whole genome shotgun (WGS) entry which is preliminary data.</text>
</comment>
<reference evidence="1 2" key="1">
    <citation type="journal article" date="2014" name="Int. J. Syst. Evol. Microbiol.">
        <title>Complete genome sequence of Corynebacterium casei LMG S-19264T (=DSM 44701T), isolated from a smear-ripened cheese.</title>
        <authorList>
            <consortium name="US DOE Joint Genome Institute (JGI-PGF)"/>
            <person name="Walter F."/>
            <person name="Albersmeier A."/>
            <person name="Kalinowski J."/>
            <person name="Ruckert C."/>
        </authorList>
    </citation>
    <scope>NUCLEOTIDE SEQUENCE [LARGE SCALE GENOMIC DNA]</scope>
    <source>
        <strain evidence="1 2">CGMCC 1.15286</strain>
    </source>
</reference>
<protein>
    <submittedName>
        <fullName evidence="1">Uncharacterized protein</fullName>
    </submittedName>
</protein>
<proteinExistence type="predicted"/>
<accession>A0A917M597</accession>
<sequence length="190" mass="22076">MKQFLKTSLVVVLVLIACISAPWLLLYLGLSAGEDPPKPAYSYGEFPFYLEYEINGHSVIVEDKVIVRNAGIGLSEGTGKYIKWKQTLASGNKEIVLFEDGEAEKLIFAIRDRNYHLEENQEGNKYDSRPDIYRKARKENMRSFEVMTERELFKYYKIKLIKFEYGEPLKKKTCGINEHQCLQSFIRSEK</sequence>
<evidence type="ECO:0000313" key="1">
    <source>
        <dbReference type="EMBL" id="GGG78845.1"/>
    </source>
</evidence>
<evidence type="ECO:0000313" key="2">
    <source>
        <dbReference type="Proteomes" id="UP000600247"/>
    </source>
</evidence>
<organism evidence="1 2">
    <name type="scientific">Paenibacillus radicis</name>
    <name type="common">ex Gao et al. 2016</name>
    <dbReference type="NCBI Taxonomy" id="1737354"/>
    <lineage>
        <taxon>Bacteria</taxon>
        <taxon>Bacillati</taxon>
        <taxon>Bacillota</taxon>
        <taxon>Bacilli</taxon>
        <taxon>Bacillales</taxon>
        <taxon>Paenibacillaceae</taxon>
        <taxon>Paenibacillus</taxon>
    </lineage>
</organism>
<dbReference type="Proteomes" id="UP000600247">
    <property type="component" value="Unassembled WGS sequence"/>
</dbReference>
<dbReference type="EMBL" id="BMHY01000008">
    <property type="protein sequence ID" value="GGG78845.1"/>
    <property type="molecule type" value="Genomic_DNA"/>
</dbReference>
<name>A0A917M597_9BACL</name>
<gene>
    <name evidence="1" type="ORF">GCM10010918_39770</name>
</gene>